<evidence type="ECO:0000313" key="10">
    <source>
        <dbReference type="RefSeq" id="XP_018332144.1"/>
    </source>
</evidence>
<dbReference type="FunFam" id="1.20.1540.10:FF:000050">
    <property type="entry name" value="Rhomboid-like protein"/>
    <property type="match status" value="1"/>
</dbReference>
<dbReference type="OrthoDB" id="418595at2759"/>
<gene>
    <name evidence="9 10 11 12" type="primary">LOC108741736</name>
</gene>
<evidence type="ECO:0000256" key="5">
    <source>
        <dbReference type="ARBA" id="ARBA00023136"/>
    </source>
</evidence>
<proteinExistence type="inferred from homology"/>
<feature type="transmembrane region" description="Helical" evidence="6">
    <location>
        <begin position="225"/>
        <end position="247"/>
    </location>
</feature>
<sequence length="268" mass="30548">MKIFVTSMSRIHYTNQYCPTLDELHFNSIPWYKRYTVGYGIFAVSIIQVIFYLTSTPSTARLLRFEPNQQFEIWRFISYMFLHTSWGHLALNIIVQCFFAIALEKIQGSLRVLVVYFVGGITGALNAACMSPDVVVGASAGSYSLLLSHMSHILLNYENTKHKILRCTAVGLIVITDVFYGIGHLQFRHEPIISWGAHLGGAITGLFLGLTIFKPQELMPNKNMYVRTLFWLGIVMYAILLIILVIINYKIKKCTPPHLVHEKNMYSC</sequence>
<evidence type="ECO:0000313" key="12">
    <source>
        <dbReference type="RefSeq" id="XP_018332146.1"/>
    </source>
</evidence>
<comment type="subcellular location">
    <subcellularLocation>
        <location evidence="1">Membrane</location>
        <topology evidence="1">Multi-pass membrane protein</topology>
    </subcellularLocation>
</comment>
<feature type="domain" description="Peptidase S54 rhomboid" evidence="7">
    <location>
        <begin position="71"/>
        <end position="214"/>
    </location>
</feature>
<dbReference type="RefSeq" id="XP_018332143.1">
    <property type="nucleotide sequence ID" value="XM_018476641.1"/>
</dbReference>
<dbReference type="PANTHER" id="PTHR45840">
    <property type="entry name" value="RHOMBOID-RELATED PROTEIN"/>
    <property type="match status" value="1"/>
</dbReference>
<accession>A0A1W4X7Y2</accession>
<evidence type="ECO:0000256" key="4">
    <source>
        <dbReference type="ARBA" id="ARBA00022989"/>
    </source>
</evidence>
<evidence type="ECO:0000256" key="2">
    <source>
        <dbReference type="ARBA" id="ARBA00009045"/>
    </source>
</evidence>
<dbReference type="GO" id="GO:0016020">
    <property type="term" value="C:membrane"/>
    <property type="evidence" value="ECO:0007669"/>
    <property type="project" value="UniProtKB-SubCell"/>
</dbReference>
<keyword evidence="3 6" id="KW-0812">Transmembrane</keyword>
<name>A0A1W4X7Y2_AGRPL</name>
<feature type="transmembrane region" description="Helical" evidence="6">
    <location>
        <begin position="73"/>
        <end position="103"/>
    </location>
</feature>
<evidence type="ECO:0000259" key="7">
    <source>
        <dbReference type="Pfam" id="PF01694"/>
    </source>
</evidence>
<dbReference type="Pfam" id="PF01694">
    <property type="entry name" value="Rhomboid"/>
    <property type="match status" value="1"/>
</dbReference>
<evidence type="ECO:0000313" key="9">
    <source>
        <dbReference type="RefSeq" id="XP_018332143.1"/>
    </source>
</evidence>
<dbReference type="PANTHER" id="PTHR45840:SF10">
    <property type="entry name" value="RHOMBOID PROTEASE"/>
    <property type="match status" value="1"/>
</dbReference>
<dbReference type="STRING" id="224129.A0A1W4X7Y2"/>
<dbReference type="Gene3D" id="1.20.1540.10">
    <property type="entry name" value="Rhomboid-like"/>
    <property type="match status" value="1"/>
</dbReference>
<reference evidence="9 10" key="1">
    <citation type="submission" date="2025-04" db="UniProtKB">
        <authorList>
            <consortium name="RefSeq"/>
        </authorList>
    </citation>
    <scope>IDENTIFICATION</scope>
    <source>
        <tissue evidence="9 10">Entire body</tissue>
    </source>
</reference>
<comment type="similarity">
    <text evidence="2">Belongs to the peptidase S54 family.</text>
</comment>
<dbReference type="InterPro" id="IPR035952">
    <property type="entry name" value="Rhomboid-like_sf"/>
</dbReference>
<evidence type="ECO:0000313" key="8">
    <source>
        <dbReference type="Proteomes" id="UP000192223"/>
    </source>
</evidence>
<keyword evidence="8" id="KW-1185">Reference proteome</keyword>
<protein>
    <submittedName>
        <fullName evidence="9 10">Protein rhomboid-like</fullName>
    </submittedName>
</protein>
<feature type="transmembrane region" description="Helical" evidence="6">
    <location>
        <begin position="134"/>
        <end position="155"/>
    </location>
</feature>
<dbReference type="AlphaFoldDB" id="A0A1W4X7Y2"/>
<keyword evidence="4 6" id="KW-1133">Transmembrane helix</keyword>
<feature type="transmembrane region" description="Helical" evidence="6">
    <location>
        <begin position="35"/>
        <end position="53"/>
    </location>
</feature>
<feature type="transmembrane region" description="Helical" evidence="6">
    <location>
        <begin position="192"/>
        <end position="213"/>
    </location>
</feature>
<dbReference type="KEGG" id="apln:108741736"/>
<keyword evidence="5 6" id="KW-0472">Membrane</keyword>
<dbReference type="GeneID" id="108741736"/>
<dbReference type="InterPro" id="IPR051739">
    <property type="entry name" value="Rhomboid_IM_Serine_Proteases"/>
</dbReference>
<evidence type="ECO:0000256" key="3">
    <source>
        <dbReference type="ARBA" id="ARBA00022692"/>
    </source>
</evidence>
<dbReference type="RefSeq" id="XP_018332145.1">
    <property type="nucleotide sequence ID" value="XM_018476643.1"/>
</dbReference>
<evidence type="ECO:0000313" key="11">
    <source>
        <dbReference type="RefSeq" id="XP_018332145.1"/>
    </source>
</evidence>
<dbReference type="InterPro" id="IPR022764">
    <property type="entry name" value="Peptidase_S54_rhomboid_dom"/>
</dbReference>
<dbReference type="GO" id="GO:0004252">
    <property type="term" value="F:serine-type endopeptidase activity"/>
    <property type="evidence" value="ECO:0007669"/>
    <property type="project" value="InterPro"/>
</dbReference>
<dbReference type="Proteomes" id="UP000192223">
    <property type="component" value="Unplaced"/>
</dbReference>
<organism evidence="8 10">
    <name type="scientific">Agrilus planipennis</name>
    <name type="common">Emerald ash borer</name>
    <name type="synonym">Agrilus marcopoli</name>
    <dbReference type="NCBI Taxonomy" id="224129"/>
    <lineage>
        <taxon>Eukaryota</taxon>
        <taxon>Metazoa</taxon>
        <taxon>Ecdysozoa</taxon>
        <taxon>Arthropoda</taxon>
        <taxon>Hexapoda</taxon>
        <taxon>Insecta</taxon>
        <taxon>Pterygota</taxon>
        <taxon>Neoptera</taxon>
        <taxon>Endopterygota</taxon>
        <taxon>Coleoptera</taxon>
        <taxon>Polyphaga</taxon>
        <taxon>Elateriformia</taxon>
        <taxon>Buprestoidea</taxon>
        <taxon>Buprestidae</taxon>
        <taxon>Agrilinae</taxon>
        <taxon>Agrilus</taxon>
    </lineage>
</organism>
<dbReference type="RefSeq" id="XP_018332144.1">
    <property type="nucleotide sequence ID" value="XM_018476642.1"/>
</dbReference>
<dbReference type="SUPFAM" id="SSF144091">
    <property type="entry name" value="Rhomboid-like"/>
    <property type="match status" value="1"/>
</dbReference>
<evidence type="ECO:0000256" key="6">
    <source>
        <dbReference type="SAM" id="Phobius"/>
    </source>
</evidence>
<dbReference type="RefSeq" id="XP_018332146.1">
    <property type="nucleotide sequence ID" value="XM_018476644.1"/>
</dbReference>
<feature type="transmembrane region" description="Helical" evidence="6">
    <location>
        <begin position="167"/>
        <end position="186"/>
    </location>
</feature>
<feature type="transmembrane region" description="Helical" evidence="6">
    <location>
        <begin position="110"/>
        <end position="128"/>
    </location>
</feature>
<evidence type="ECO:0000256" key="1">
    <source>
        <dbReference type="ARBA" id="ARBA00004141"/>
    </source>
</evidence>